<protein>
    <submittedName>
        <fullName evidence="1">Uncharacterized protein</fullName>
    </submittedName>
</protein>
<dbReference type="AlphaFoldDB" id="A0A0F8Y859"/>
<reference evidence="1" key="1">
    <citation type="journal article" date="2015" name="Nature">
        <title>Complex archaea that bridge the gap between prokaryotes and eukaryotes.</title>
        <authorList>
            <person name="Spang A."/>
            <person name="Saw J.H."/>
            <person name="Jorgensen S.L."/>
            <person name="Zaremba-Niedzwiedzka K."/>
            <person name="Martijn J."/>
            <person name="Lind A.E."/>
            <person name="van Eijk R."/>
            <person name="Schleper C."/>
            <person name="Guy L."/>
            <person name="Ettema T.J."/>
        </authorList>
    </citation>
    <scope>NUCLEOTIDE SEQUENCE</scope>
</reference>
<name>A0A0F8Y859_9ZZZZ</name>
<evidence type="ECO:0000313" key="1">
    <source>
        <dbReference type="EMBL" id="KKK77548.1"/>
    </source>
</evidence>
<comment type="caution">
    <text evidence="1">The sequence shown here is derived from an EMBL/GenBank/DDBJ whole genome shotgun (WGS) entry which is preliminary data.</text>
</comment>
<proteinExistence type="predicted"/>
<gene>
    <name evidence="1" type="ORF">LCGC14_2852480</name>
</gene>
<accession>A0A0F8Y859</accession>
<organism evidence="1">
    <name type="scientific">marine sediment metagenome</name>
    <dbReference type="NCBI Taxonomy" id="412755"/>
    <lineage>
        <taxon>unclassified sequences</taxon>
        <taxon>metagenomes</taxon>
        <taxon>ecological metagenomes</taxon>
    </lineage>
</organism>
<dbReference type="EMBL" id="LAZR01054904">
    <property type="protein sequence ID" value="KKK77548.1"/>
    <property type="molecule type" value="Genomic_DNA"/>
</dbReference>
<sequence length="100" mass="11789">MGWFSQHIPNSMMGRVVSSNLIQGLHRNNMWYRKRMAIIDDTGEQHQVVTSTNDWDERLFPTMFFNYFSDVPVHNTVTQCLDLKKFIEDDDGFLQEETEG</sequence>